<feature type="domain" description="DUF402" evidence="4">
    <location>
        <begin position="19"/>
        <end position="157"/>
    </location>
</feature>
<organism evidence="5 6">
    <name type="scientific">Paraliobacillus quinghaiensis</name>
    <dbReference type="NCBI Taxonomy" id="470815"/>
    <lineage>
        <taxon>Bacteria</taxon>
        <taxon>Bacillati</taxon>
        <taxon>Bacillota</taxon>
        <taxon>Bacilli</taxon>
        <taxon>Bacillales</taxon>
        <taxon>Bacillaceae</taxon>
        <taxon>Paraliobacillus</taxon>
    </lineage>
</organism>
<name>A0A917TN02_9BACI</name>
<keyword evidence="3" id="KW-0460">Magnesium</keyword>
<dbReference type="PANTHER" id="PTHR39159:SF1">
    <property type="entry name" value="UPF0374 PROTEIN YGAC"/>
    <property type="match status" value="1"/>
</dbReference>
<dbReference type="Pfam" id="PF04167">
    <property type="entry name" value="DUF402"/>
    <property type="match status" value="1"/>
</dbReference>
<comment type="caution">
    <text evidence="5">The sequence shown here is derived from an EMBL/GenBank/DDBJ whole genome shotgun (WGS) entry which is preliminary data.</text>
</comment>
<evidence type="ECO:0000256" key="3">
    <source>
        <dbReference type="ARBA" id="ARBA00022842"/>
    </source>
</evidence>
<dbReference type="AlphaFoldDB" id="A0A917TN02"/>
<dbReference type="Gene3D" id="2.40.380.10">
    <property type="entry name" value="FomD-like"/>
    <property type="match status" value="1"/>
</dbReference>
<gene>
    <name evidence="5" type="ORF">GCM10011351_14850</name>
</gene>
<keyword evidence="2" id="KW-0378">Hydrolase</keyword>
<accession>A0A917TN02</accession>
<dbReference type="SUPFAM" id="SSF159234">
    <property type="entry name" value="FomD-like"/>
    <property type="match status" value="1"/>
</dbReference>
<proteinExistence type="predicted"/>
<dbReference type="Proteomes" id="UP000618460">
    <property type="component" value="Unassembled WGS sequence"/>
</dbReference>
<evidence type="ECO:0000256" key="2">
    <source>
        <dbReference type="ARBA" id="ARBA00022801"/>
    </source>
</evidence>
<dbReference type="PANTHER" id="PTHR39159">
    <property type="match status" value="1"/>
</dbReference>
<dbReference type="InterPro" id="IPR007295">
    <property type="entry name" value="DUF402"/>
</dbReference>
<reference evidence="5" key="2">
    <citation type="submission" date="2020-09" db="EMBL/GenBank/DDBJ databases">
        <authorList>
            <person name="Sun Q."/>
            <person name="Zhou Y."/>
        </authorList>
    </citation>
    <scope>NUCLEOTIDE SEQUENCE</scope>
    <source>
        <strain evidence="5">CGMCC 1.6333</strain>
    </source>
</reference>
<dbReference type="NCBIfam" id="NF010183">
    <property type="entry name" value="PRK13662.1"/>
    <property type="match status" value="1"/>
</dbReference>
<protein>
    <submittedName>
        <fullName evidence="5">UPF0374 protein</fullName>
    </submittedName>
</protein>
<dbReference type="PIRSF" id="PIRSF028345">
    <property type="entry name" value="UCP028345"/>
    <property type="match status" value="1"/>
</dbReference>
<dbReference type="InterPro" id="IPR035930">
    <property type="entry name" value="FomD-like_sf"/>
</dbReference>
<dbReference type="GO" id="GO:0046872">
    <property type="term" value="F:metal ion binding"/>
    <property type="evidence" value="ECO:0007669"/>
    <property type="project" value="UniProtKB-KW"/>
</dbReference>
<evidence type="ECO:0000259" key="4">
    <source>
        <dbReference type="Pfam" id="PF04167"/>
    </source>
</evidence>
<dbReference type="EMBL" id="BMLG01000006">
    <property type="protein sequence ID" value="GGM29731.1"/>
    <property type="molecule type" value="Genomic_DNA"/>
</dbReference>
<keyword evidence="1" id="KW-0479">Metal-binding</keyword>
<evidence type="ECO:0000256" key="1">
    <source>
        <dbReference type="ARBA" id="ARBA00022723"/>
    </source>
</evidence>
<evidence type="ECO:0000313" key="6">
    <source>
        <dbReference type="Proteomes" id="UP000618460"/>
    </source>
</evidence>
<dbReference type="InterPro" id="IPR016882">
    <property type="entry name" value="SA1684"/>
</dbReference>
<reference evidence="5" key="1">
    <citation type="journal article" date="2014" name="Int. J. Syst. Evol. Microbiol.">
        <title>Complete genome sequence of Corynebacterium casei LMG S-19264T (=DSM 44701T), isolated from a smear-ripened cheese.</title>
        <authorList>
            <consortium name="US DOE Joint Genome Institute (JGI-PGF)"/>
            <person name="Walter F."/>
            <person name="Albersmeier A."/>
            <person name="Kalinowski J."/>
            <person name="Ruckert C."/>
        </authorList>
    </citation>
    <scope>NUCLEOTIDE SEQUENCE</scope>
    <source>
        <strain evidence="5">CGMCC 1.6333</strain>
    </source>
</reference>
<evidence type="ECO:0000313" key="5">
    <source>
        <dbReference type="EMBL" id="GGM29731.1"/>
    </source>
</evidence>
<sequence length="177" mass="21053">MMAGLEPGTSIQIHSYKHNGQLHRIWEETKVLKATSNKVIGANDKTLVTESDGRSWVTREPAICFFYTKYWFNVIAMLRQDGIHYYCNISSPFVQEDNAVKYIDYDLDVKVFPDMTYTLLDEDEYELHHQQMNYPGVLDRILKNNVDHLLYWVRQRKGPFSHESIEQWYELFLTYRS</sequence>
<keyword evidence="6" id="KW-1185">Reference proteome</keyword>
<dbReference type="GO" id="GO:0016787">
    <property type="term" value="F:hydrolase activity"/>
    <property type="evidence" value="ECO:0007669"/>
    <property type="project" value="UniProtKB-KW"/>
</dbReference>
<dbReference type="InterPro" id="IPR050212">
    <property type="entry name" value="Ntdp-like"/>
</dbReference>